<organism evidence="12">
    <name type="scientific">Salvia splendens</name>
    <name type="common">Scarlet sage</name>
    <dbReference type="NCBI Taxonomy" id="180675"/>
    <lineage>
        <taxon>Eukaryota</taxon>
        <taxon>Viridiplantae</taxon>
        <taxon>Streptophyta</taxon>
        <taxon>Embryophyta</taxon>
        <taxon>Tracheophyta</taxon>
        <taxon>Spermatophyta</taxon>
        <taxon>Magnoliopsida</taxon>
        <taxon>eudicotyledons</taxon>
        <taxon>Gunneridae</taxon>
        <taxon>Pentapetalae</taxon>
        <taxon>asterids</taxon>
        <taxon>lamiids</taxon>
        <taxon>Lamiales</taxon>
        <taxon>Lamiaceae</taxon>
        <taxon>Nepetoideae</taxon>
        <taxon>Mentheae</taxon>
        <taxon>Salviinae</taxon>
        <taxon>Salvia</taxon>
        <taxon>Salvia subgen. Calosphace</taxon>
        <taxon>core Calosphace</taxon>
    </lineage>
</organism>
<evidence type="ECO:0000259" key="11">
    <source>
        <dbReference type="Pfam" id="PF04678"/>
    </source>
</evidence>
<evidence type="ECO:0000256" key="10">
    <source>
        <dbReference type="SAM" id="Phobius"/>
    </source>
</evidence>
<proteinExistence type="inferred from homology"/>
<dbReference type="Pfam" id="PF04678">
    <property type="entry name" value="MCU"/>
    <property type="match status" value="1"/>
</dbReference>
<feature type="transmembrane region" description="Helical" evidence="10">
    <location>
        <begin position="260"/>
        <end position="280"/>
    </location>
</feature>
<evidence type="ECO:0000256" key="5">
    <source>
        <dbReference type="ARBA" id="ARBA00022692"/>
    </source>
</evidence>
<keyword evidence="7 10" id="KW-1133">Transmembrane helix</keyword>
<dbReference type="GO" id="GO:0051560">
    <property type="term" value="P:mitochondrial calcium ion homeostasis"/>
    <property type="evidence" value="ECO:0007669"/>
    <property type="project" value="InterPro"/>
</dbReference>
<feature type="transmembrane region" description="Helical" evidence="10">
    <location>
        <begin position="234"/>
        <end position="254"/>
    </location>
</feature>
<dbReference type="EMBL" id="PNBA02000008">
    <property type="protein sequence ID" value="KAG6415662.1"/>
    <property type="molecule type" value="Genomic_DNA"/>
</dbReference>
<dbReference type="Proteomes" id="UP000298416">
    <property type="component" value="Unassembled WGS sequence"/>
</dbReference>
<reference evidence="12" key="1">
    <citation type="submission" date="2018-01" db="EMBL/GenBank/DDBJ databases">
        <authorList>
            <person name="Mao J.F."/>
        </authorList>
    </citation>
    <scope>NUCLEOTIDE SEQUENCE</scope>
    <source>
        <strain evidence="12">Huo1</strain>
        <tissue evidence="12">Leaf</tissue>
    </source>
</reference>
<reference evidence="12" key="2">
    <citation type="submission" date="2020-08" db="EMBL/GenBank/DDBJ databases">
        <title>Plant Genome Project.</title>
        <authorList>
            <person name="Zhang R.-G."/>
        </authorList>
    </citation>
    <scope>NUCLEOTIDE SEQUENCE</scope>
    <source>
        <strain evidence="12">Huo1</strain>
        <tissue evidence="12">Leaf</tissue>
    </source>
</reference>
<comment type="caution">
    <text evidence="12">The sequence shown here is derived from an EMBL/GenBank/DDBJ whole genome shotgun (WGS) entry which is preliminary data.</text>
</comment>
<name>A0A8X8ZSN1_SALSN</name>
<protein>
    <recommendedName>
        <fullName evidence="11">Calcium uniporter protein C-terminal domain-containing protein</fullName>
    </recommendedName>
</protein>
<sequence>MAFNRMIPQRLLSMSRMTNPALTNCRTSLPRTAVKSAALSHQTSPNNIAPDPGDDGIFRRYLHRQSAAAPSAARFLPSGEKLLEKIREMDIARDRIRLDGLRRPEAVEESPQESMTVTDARKILRLSQLEMVKAKLRRMEKDCVSYPEFLEICAEQCLSPELGHEFAKILDESGSVIVLGNVVFLKPEQVVKAIQGLVPLPPKPEDPRMKELEELEKQKVVIDRQAEAYVRRELWVGLGYLVVQTAAFMRLTFWELSWDVMEPICFYVTSMYFMGGYAFFLRTSKEPSFEGFFQSRFGAKQKRLFKALHFDVERYDELKRACHPLQTRETAAALSFASPTHSA</sequence>
<evidence type="ECO:0000256" key="4">
    <source>
        <dbReference type="ARBA" id="ARBA00022568"/>
    </source>
</evidence>
<dbReference type="InterPro" id="IPR039055">
    <property type="entry name" value="MCU_fam"/>
</dbReference>
<dbReference type="PANTHER" id="PTHR13462">
    <property type="entry name" value="CALCIUM UNIPORTER PROTEIN, MITOCHONDRIAL"/>
    <property type="match status" value="1"/>
</dbReference>
<evidence type="ECO:0000256" key="6">
    <source>
        <dbReference type="ARBA" id="ARBA00022837"/>
    </source>
</evidence>
<dbReference type="GO" id="GO:0005262">
    <property type="term" value="F:calcium channel activity"/>
    <property type="evidence" value="ECO:0007669"/>
    <property type="project" value="TreeGrafter"/>
</dbReference>
<comment type="similarity">
    <text evidence="2">Belongs to the MCU (TC 1.A.77) family.</text>
</comment>
<keyword evidence="8" id="KW-0406">Ion transport</keyword>
<evidence type="ECO:0000313" key="13">
    <source>
        <dbReference type="Proteomes" id="UP000298416"/>
    </source>
</evidence>
<dbReference type="PANTHER" id="PTHR13462:SF31">
    <property type="entry name" value="CALCIUM UNIPORTER PROTEIN 1, MITOCHONDRIAL"/>
    <property type="match status" value="1"/>
</dbReference>
<keyword evidence="9 10" id="KW-0472">Membrane</keyword>
<evidence type="ECO:0000256" key="9">
    <source>
        <dbReference type="ARBA" id="ARBA00023136"/>
    </source>
</evidence>
<evidence type="ECO:0000256" key="1">
    <source>
        <dbReference type="ARBA" id="ARBA00004141"/>
    </source>
</evidence>
<dbReference type="GO" id="GO:0036444">
    <property type="term" value="P:calcium import into the mitochondrion"/>
    <property type="evidence" value="ECO:0007669"/>
    <property type="project" value="TreeGrafter"/>
</dbReference>
<comment type="subcellular location">
    <subcellularLocation>
        <location evidence="1">Membrane</location>
        <topology evidence="1">Multi-pass membrane protein</topology>
    </subcellularLocation>
</comment>
<keyword evidence="13" id="KW-1185">Reference proteome</keyword>
<keyword evidence="3" id="KW-0813">Transport</keyword>
<dbReference type="AlphaFoldDB" id="A0A8X8ZSN1"/>
<feature type="domain" description="Calcium uniporter protein C-terminal" evidence="11">
    <location>
        <begin position="163"/>
        <end position="318"/>
    </location>
</feature>
<dbReference type="GO" id="GO:1990246">
    <property type="term" value="C:uniplex complex"/>
    <property type="evidence" value="ECO:0007669"/>
    <property type="project" value="TreeGrafter"/>
</dbReference>
<evidence type="ECO:0000313" key="12">
    <source>
        <dbReference type="EMBL" id="KAG6415662.1"/>
    </source>
</evidence>
<dbReference type="InterPro" id="IPR006769">
    <property type="entry name" value="MCU_C"/>
</dbReference>
<dbReference type="OrthoDB" id="278338at2759"/>
<evidence type="ECO:0000256" key="3">
    <source>
        <dbReference type="ARBA" id="ARBA00022448"/>
    </source>
</evidence>
<dbReference type="GO" id="GO:0015292">
    <property type="term" value="F:uniporter activity"/>
    <property type="evidence" value="ECO:0007669"/>
    <property type="project" value="TreeGrafter"/>
</dbReference>
<keyword evidence="5 10" id="KW-0812">Transmembrane</keyword>
<evidence type="ECO:0000256" key="2">
    <source>
        <dbReference type="ARBA" id="ARBA00005653"/>
    </source>
</evidence>
<keyword evidence="6" id="KW-0106">Calcium</keyword>
<gene>
    <name evidence="12" type="ORF">SASPL_123076</name>
</gene>
<evidence type="ECO:0000256" key="7">
    <source>
        <dbReference type="ARBA" id="ARBA00022989"/>
    </source>
</evidence>
<evidence type="ECO:0000256" key="8">
    <source>
        <dbReference type="ARBA" id="ARBA00023065"/>
    </source>
</evidence>
<keyword evidence="4" id="KW-0109">Calcium transport</keyword>
<accession>A0A8X8ZSN1</accession>